<dbReference type="InterPro" id="IPR014001">
    <property type="entry name" value="Helicase_ATP-bd"/>
</dbReference>
<dbReference type="NCBIfam" id="NF008168">
    <property type="entry name" value="PRK10917.2-2"/>
    <property type="match status" value="1"/>
</dbReference>
<dbReference type="Gene3D" id="3.40.50.300">
    <property type="entry name" value="P-loop containing nucleotide triphosphate hydrolases"/>
    <property type="match status" value="2"/>
</dbReference>
<keyword evidence="5 15" id="KW-0378">Hydrolase</keyword>
<dbReference type="RefSeq" id="WP_274456188.1">
    <property type="nucleotide sequence ID" value="NZ_CP067097.1"/>
</dbReference>
<dbReference type="NCBIfam" id="TIGR00643">
    <property type="entry name" value="recG"/>
    <property type="match status" value="1"/>
</dbReference>
<keyword evidence="9 15" id="KW-0233">DNA recombination</keyword>
<dbReference type="Proteomes" id="UP001232973">
    <property type="component" value="Unassembled WGS sequence"/>
</dbReference>
<dbReference type="GO" id="GO:0016787">
    <property type="term" value="F:hydrolase activity"/>
    <property type="evidence" value="ECO:0007669"/>
    <property type="project" value="UniProtKB-KW"/>
</dbReference>
<evidence type="ECO:0000256" key="11">
    <source>
        <dbReference type="ARBA" id="ARBA00023235"/>
    </source>
</evidence>
<evidence type="ECO:0000256" key="1">
    <source>
        <dbReference type="ARBA" id="ARBA00007504"/>
    </source>
</evidence>
<dbReference type="NCBIfam" id="NF008165">
    <property type="entry name" value="PRK10917.1-3"/>
    <property type="match status" value="1"/>
</dbReference>
<dbReference type="GO" id="GO:0003678">
    <property type="term" value="F:DNA helicase activity"/>
    <property type="evidence" value="ECO:0007669"/>
    <property type="project" value="UniProtKB-EC"/>
</dbReference>
<comment type="catalytic activity">
    <reaction evidence="14 15">
        <text>ATP + H2O = ADP + phosphate + H(+)</text>
        <dbReference type="Rhea" id="RHEA:13065"/>
        <dbReference type="ChEBI" id="CHEBI:15377"/>
        <dbReference type="ChEBI" id="CHEBI:15378"/>
        <dbReference type="ChEBI" id="CHEBI:30616"/>
        <dbReference type="ChEBI" id="CHEBI:43474"/>
        <dbReference type="ChEBI" id="CHEBI:456216"/>
        <dbReference type="EC" id="5.6.2.4"/>
    </reaction>
</comment>
<evidence type="ECO:0000256" key="4">
    <source>
        <dbReference type="ARBA" id="ARBA00022763"/>
    </source>
</evidence>
<reference evidence="18 19" key="1">
    <citation type="submission" date="2023-07" db="EMBL/GenBank/DDBJ databases">
        <title>Genomic Encyclopedia of Type Strains, Phase IV (KMG-IV): sequencing the most valuable type-strain genomes for metagenomic binning, comparative biology and taxonomic classification.</title>
        <authorList>
            <person name="Goeker M."/>
        </authorList>
    </citation>
    <scope>NUCLEOTIDE SEQUENCE [LARGE SCALE GENOMIC DNA]</scope>
    <source>
        <strain evidence="18 19">DSM 4006</strain>
    </source>
</reference>
<dbReference type="PANTHER" id="PTHR47964:SF1">
    <property type="entry name" value="ATP-DEPENDENT DNA HELICASE HOMOLOG RECG, CHLOROPLASTIC"/>
    <property type="match status" value="1"/>
</dbReference>
<dbReference type="InterPro" id="IPR011545">
    <property type="entry name" value="DEAD/DEAH_box_helicase_dom"/>
</dbReference>
<keyword evidence="6 15" id="KW-0347">Helicase</keyword>
<evidence type="ECO:0000256" key="12">
    <source>
        <dbReference type="ARBA" id="ARBA00034617"/>
    </source>
</evidence>
<dbReference type="SMART" id="SM00487">
    <property type="entry name" value="DEXDc"/>
    <property type="match status" value="1"/>
</dbReference>
<dbReference type="Pfam" id="PF19833">
    <property type="entry name" value="RecG_dom3_C"/>
    <property type="match status" value="1"/>
</dbReference>
<protein>
    <recommendedName>
        <fullName evidence="2 15">ATP-dependent DNA helicase RecG</fullName>
        <ecNumber evidence="13 15">5.6.2.4</ecNumber>
    </recommendedName>
</protein>
<evidence type="ECO:0000313" key="18">
    <source>
        <dbReference type="EMBL" id="MDQ0190849.1"/>
    </source>
</evidence>
<dbReference type="PROSITE" id="PS51194">
    <property type="entry name" value="HELICASE_CTER"/>
    <property type="match status" value="1"/>
</dbReference>
<evidence type="ECO:0000256" key="10">
    <source>
        <dbReference type="ARBA" id="ARBA00023204"/>
    </source>
</evidence>
<keyword evidence="10 15" id="KW-0234">DNA repair</keyword>
<dbReference type="EC" id="5.6.2.4" evidence="13 15"/>
<dbReference type="Gene3D" id="2.40.50.140">
    <property type="entry name" value="Nucleic acid-binding proteins"/>
    <property type="match status" value="1"/>
</dbReference>
<dbReference type="InterPro" id="IPR001650">
    <property type="entry name" value="Helicase_C-like"/>
</dbReference>
<keyword evidence="11" id="KW-0413">Isomerase</keyword>
<keyword evidence="7 15" id="KW-0067">ATP-binding</keyword>
<keyword evidence="3 15" id="KW-0547">Nucleotide-binding</keyword>
<comment type="function">
    <text evidence="15">Plays a critical role in recombination and DNA repair. Helps process Holliday junction intermediates to mature products by catalyzing branch migration. Has replication fork regression activity, unwinds stalled or blocked replication forks to make a HJ that can be resolved. Has a DNA unwinding activity characteristic of a DNA helicase with 3'-5' polarity.</text>
</comment>
<keyword evidence="4 15" id="KW-0227">DNA damage</keyword>
<dbReference type="SUPFAM" id="SSF52540">
    <property type="entry name" value="P-loop containing nucleoside triphosphate hydrolases"/>
    <property type="match status" value="2"/>
</dbReference>
<dbReference type="CDD" id="cd17992">
    <property type="entry name" value="DEXHc_RecG"/>
    <property type="match status" value="1"/>
</dbReference>
<gene>
    <name evidence="18" type="ORF">J2S03_002716</name>
</gene>
<evidence type="ECO:0000256" key="5">
    <source>
        <dbReference type="ARBA" id="ARBA00022801"/>
    </source>
</evidence>
<name>A0ABT9XLF4_9BACL</name>
<evidence type="ECO:0000259" key="16">
    <source>
        <dbReference type="PROSITE" id="PS51192"/>
    </source>
</evidence>
<dbReference type="Pfam" id="PF00270">
    <property type="entry name" value="DEAD"/>
    <property type="match status" value="1"/>
</dbReference>
<dbReference type="Pfam" id="PF17191">
    <property type="entry name" value="RecG_wedge"/>
    <property type="match status" value="1"/>
</dbReference>
<dbReference type="InterPro" id="IPR012340">
    <property type="entry name" value="NA-bd_OB-fold"/>
</dbReference>
<proteinExistence type="inferred from homology"/>
<comment type="similarity">
    <text evidence="1 15">Belongs to the helicase family. RecG subfamily.</text>
</comment>
<accession>A0ABT9XLF4</accession>
<evidence type="ECO:0000256" key="13">
    <source>
        <dbReference type="ARBA" id="ARBA00034808"/>
    </source>
</evidence>
<dbReference type="SMART" id="SM00490">
    <property type="entry name" value="HELICc"/>
    <property type="match status" value="1"/>
</dbReference>
<comment type="caution">
    <text evidence="18">The sequence shown here is derived from an EMBL/GenBank/DDBJ whole genome shotgun (WGS) entry which is preliminary data.</text>
</comment>
<keyword evidence="19" id="KW-1185">Reference proteome</keyword>
<feature type="domain" description="Helicase ATP-binding" evidence="16">
    <location>
        <begin position="272"/>
        <end position="433"/>
    </location>
</feature>
<evidence type="ECO:0000256" key="15">
    <source>
        <dbReference type="RuleBase" id="RU363016"/>
    </source>
</evidence>
<evidence type="ECO:0000256" key="7">
    <source>
        <dbReference type="ARBA" id="ARBA00022840"/>
    </source>
</evidence>
<dbReference type="InterPro" id="IPR027417">
    <property type="entry name" value="P-loop_NTPase"/>
</dbReference>
<dbReference type="InterPro" id="IPR045562">
    <property type="entry name" value="RecG_dom3_C"/>
</dbReference>
<feature type="domain" description="Helicase C-terminal" evidence="17">
    <location>
        <begin position="451"/>
        <end position="612"/>
    </location>
</feature>
<comment type="catalytic activity">
    <reaction evidence="12 15">
        <text>Couples ATP hydrolysis with the unwinding of duplex DNA by translocating in the 3'-5' direction.</text>
        <dbReference type="EC" id="5.6.2.4"/>
    </reaction>
</comment>
<evidence type="ECO:0000256" key="6">
    <source>
        <dbReference type="ARBA" id="ARBA00022806"/>
    </source>
</evidence>
<dbReference type="InterPro" id="IPR004609">
    <property type="entry name" value="ATP-dep_DNA_helicase_RecG"/>
</dbReference>
<keyword evidence="8" id="KW-0238">DNA-binding</keyword>
<dbReference type="Pfam" id="PF00271">
    <property type="entry name" value="Helicase_C"/>
    <property type="match status" value="1"/>
</dbReference>
<organism evidence="18 19">
    <name type="scientific">Alicyclobacillus cycloheptanicus</name>
    <dbReference type="NCBI Taxonomy" id="1457"/>
    <lineage>
        <taxon>Bacteria</taxon>
        <taxon>Bacillati</taxon>
        <taxon>Bacillota</taxon>
        <taxon>Bacilli</taxon>
        <taxon>Bacillales</taxon>
        <taxon>Alicyclobacillaceae</taxon>
        <taxon>Alicyclobacillus</taxon>
    </lineage>
</organism>
<evidence type="ECO:0000313" key="19">
    <source>
        <dbReference type="Proteomes" id="UP001232973"/>
    </source>
</evidence>
<evidence type="ECO:0000256" key="14">
    <source>
        <dbReference type="ARBA" id="ARBA00048988"/>
    </source>
</evidence>
<dbReference type="SUPFAM" id="SSF50249">
    <property type="entry name" value="Nucleic acid-binding proteins"/>
    <property type="match status" value="1"/>
</dbReference>
<sequence>MLRETPVSHVAGIGRAKEKALAELGIHSVFDLLHHFPVRYEDRSIRPFESFEDGAKVTARAVVEGQPRVRWHGGKRSVLSVPLRIDQRFRVTGMWFNQPYLSQKLTDGRMVLVHGKYDRDRNVIVVSHTDFSMSASDAVGAFVPVYRTGQGITSAQMQALIARALQQFGEAVDDVLPHAFLQKYRLVTHLEAIRLIHAPKSAEELRQAHRRLAFEEFFLFQLQLQWFRAQQHQVFEGVARVVPTDAFERFCASLPQPLTAAQVRACQAVAADMARPRAMARLLQGDVGSGKTWVAFWAAYATFRTGAQTALMAPTEILAEQHYHNAQERLVPLGMRVRLLTGSTPSSERTAVLQALANGGIDLLVGTHALLTEDVVLQNLGLVITDEQHRFGVSQRSLLRAKGHTPDVFMLTATPIPRTLALAVYGDLDVSVLDELPAGRRPVETRWLPMQKEEEALRLARRELARGRQVYVVAPLVEQSEQLADVQSAAQLADNLKDAFAGYTVGLLHGKMSTRDKEAVMRDFVAGNIHVLVSTTVIEVGIDVKAATVMLVYHAERFGLAQLHQLRGRVGRGSAQSYCILLSDAEGEVAKRRLQTLVETTDGFVIAERDLELRGPGEFLGVRQSGLPEFTVGDIARDFRIMEVAREEASRLLANHDFWLLPKFARLRAEIEKVPEQSYYRD</sequence>
<evidence type="ECO:0000256" key="8">
    <source>
        <dbReference type="ARBA" id="ARBA00023125"/>
    </source>
</evidence>
<dbReference type="PROSITE" id="PS51192">
    <property type="entry name" value="HELICASE_ATP_BIND_1"/>
    <property type="match status" value="1"/>
</dbReference>
<evidence type="ECO:0000256" key="9">
    <source>
        <dbReference type="ARBA" id="ARBA00023172"/>
    </source>
</evidence>
<dbReference type="PANTHER" id="PTHR47964">
    <property type="entry name" value="ATP-DEPENDENT DNA HELICASE HOMOLOG RECG, CHLOROPLASTIC"/>
    <property type="match status" value="1"/>
</dbReference>
<evidence type="ECO:0000256" key="3">
    <source>
        <dbReference type="ARBA" id="ARBA00022741"/>
    </source>
</evidence>
<evidence type="ECO:0000259" key="17">
    <source>
        <dbReference type="PROSITE" id="PS51194"/>
    </source>
</evidence>
<dbReference type="InterPro" id="IPR033454">
    <property type="entry name" value="RecG_wedge"/>
</dbReference>
<dbReference type="InterPro" id="IPR047112">
    <property type="entry name" value="RecG/Mfd"/>
</dbReference>
<evidence type="ECO:0000256" key="2">
    <source>
        <dbReference type="ARBA" id="ARBA00017846"/>
    </source>
</evidence>
<dbReference type="EMBL" id="JAUSTP010000025">
    <property type="protein sequence ID" value="MDQ0190849.1"/>
    <property type="molecule type" value="Genomic_DNA"/>
</dbReference>